<dbReference type="Proteomes" id="UP001198571">
    <property type="component" value="Unassembled WGS sequence"/>
</dbReference>
<comment type="caution">
    <text evidence="1">The sequence shown here is derived from an EMBL/GenBank/DDBJ whole genome shotgun (WGS) entry which is preliminary data.</text>
</comment>
<proteinExistence type="predicted"/>
<protein>
    <submittedName>
        <fullName evidence="1">Uncharacterized protein</fullName>
    </submittedName>
</protein>
<dbReference type="EMBL" id="JACDXX010000008">
    <property type="protein sequence ID" value="MCB5410481.1"/>
    <property type="molecule type" value="Genomic_DNA"/>
</dbReference>
<organism evidence="1 2">
    <name type="scientific">Pseudogemmobacter faecipullorum</name>
    <dbReference type="NCBI Taxonomy" id="2755041"/>
    <lineage>
        <taxon>Bacteria</taxon>
        <taxon>Pseudomonadati</taxon>
        <taxon>Pseudomonadota</taxon>
        <taxon>Alphaproteobacteria</taxon>
        <taxon>Rhodobacterales</taxon>
        <taxon>Paracoccaceae</taxon>
        <taxon>Pseudogemmobacter</taxon>
    </lineage>
</organism>
<accession>A0ABS8CM76</accession>
<keyword evidence="2" id="KW-1185">Reference proteome</keyword>
<dbReference type="RefSeq" id="WP_226935422.1">
    <property type="nucleotide sequence ID" value="NZ_JACDXX010000008.1"/>
</dbReference>
<evidence type="ECO:0000313" key="1">
    <source>
        <dbReference type="EMBL" id="MCB5410481.1"/>
    </source>
</evidence>
<sequence>MKRFSDCIIGAFFLALAWMQVDTWRQARETNEFMRRVQEAIAEPATQAEEG</sequence>
<name>A0ABS8CM76_9RHOB</name>
<evidence type="ECO:0000313" key="2">
    <source>
        <dbReference type="Proteomes" id="UP001198571"/>
    </source>
</evidence>
<gene>
    <name evidence="1" type="ORF">H0485_10770</name>
</gene>
<reference evidence="1 2" key="1">
    <citation type="submission" date="2020-07" db="EMBL/GenBank/DDBJ databases">
        <title>Pseudogemmobacter sp. nov., isolated from poultry manure in Taiwan.</title>
        <authorList>
            <person name="Lin S.-Y."/>
            <person name="Tang Y.-S."/>
            <person name="Young C.-C."/>
        </authorList>
    </citation>
    <scope>NUCLEOTIDE SEQUENCE [LARGE SCALE GENOMIC DNA]</scope>
    <source>
        <strain evidence="1 2">CC-YST710</strain>
    </source>
</reference>